<dbReference type="Gene3D" id="3.40.50.1110">
    <property type="entry name" value="SGNH hydrolase"/>
    <property type="match status" value="1"/>
</dbReference>
<dbReference type="PANTHER" id="PTHR22901:SF0">
    <property type="entry name" value="SIALATE O-ACETYLESTERASE"/>
    <property type="match status" value="1"/>
</dbReference>
<dbReference type="InterPro" id="IPR013783">
    <property type="entry name" value="Ig-like_fold"/>
</dbReference>
<keyword evidence="1" id="KW-0378">Hydrolase</keyword>
<accession>A0A6I6GQI8</accession>
<dbReference type="Pfam" id="PF03629">
    <property type="entry name" value="SASA"/>
    <property type="match status" value="1"/>
</dbReference>
<gene>
    <name evidence="3" type="ORF">GLV81_03965</name>
</gene>
<evidence type="ECO:0000313" key="3">
    <source>
        <dbReference type="EMBL" id="QGW27369.1"/>
    </source>
</evidence>
<dbReference type="InterPro" id="IPR039329">
    <property type="entry name" value="SIAE"/>
</dbReference>
<dbReference type="Gene3D" id="2.60.40.10">
    <property type="entry name" value="Immunoglobulins"/>
    <property type="match status" value="1"/>
</dbReference>
<dbReference type="EMBL" id="CP046566">
    <property type="protein sequence ID" value="QGW27369.1"/>
    <property type="molecule type" value="Genomic_DNA"/>
</dbReference>
<dbReference type="Proteomes" id="UP000426027">
    <property type="component" value="Chromosome"/>
</dbReference>
<dbReference type="KEGG" id="fls:GLV81_03965"/>
<organism evidence="3 4">
    <name type="scientific">Phnomibacter ginsenosidimutans</name>
    <dbReference type="NCBI Taxonomy" id="2676868"/>
    <lineage>
        <taxon>Bacteria</taxon>
        <taxon>Pseudomonadati</taxon>
        <taxon>Bacteroidota</taxon>
        <taxon>Chitinophagia</taxon>
        <taxon>Chitinophagales</taxon>
        <taxon>Chitinophagaceae</taxon>
        <taxon>Phnomibacter</taxon>
    </lineage>
</organism>
<dbReference type="SUPFAM" id="SSF52266">
    <property type="entry name" value="SGNH hydrolase"/>
    <property type="match status" value="1"/>
</dbReference>
<evidence type="ECO:0000313" key="4">
    <source>
        <dbReference type="Proteomes" id="UP000426027"/>
    </source>
</evidence>
<name>A0A6I6GQI8_9BACT</name>
<dbReference type="GO" id="GO:0001681">
    <property type="term" value="F:sialate O-acetylesterase activity"/>
    <property type="evidence" value="ECO:0007669"/>
    <property type="project" value="InterPro"/>
</dbReference>
<feature type="domain" description="Sialate O-acetylesterase" evidence="2">
    <location>
        <begin position="138"/>
        <end position="244"/>
    </location>
</feature>
<dbReference type="InterPro" id="IPR036514">
    <property type="entry name" value="SGNH_hydro_sf"/>
</dbReference>
<proteinExistence type="predicted"/>
<evidence type="ECO:0000256" key="1">
    <source>
        <dbReference type="ARBA" id="ARBA00022801"/>
    </source>
</evidence>
<reference evidence="3 4" key="1">
    <citation type="submission" date="2019-11" db="EMBL/GenBank/DDBJ databases">
        <authorList>
            <person name="Im W.T."/>
        </authorList>
    </citation>
    <scope>NUCLEOTIDE SEQUENCE [LARGE SCALE GENOMIC DNA]</scope>
    <source>
        <strain evidence="3 4">SB-02</strain>
    </source>
</reference>
<dbReference type="AlphaFoldDB" id="A0A6I6GQI8"/>
<dbReference type="PANTHER" id="PTHR22901">
    <property type="entry name" value="SIALATE O-ACETYLESTERASE"/>
    <property type="match status" value="1"/>
</dbReference>
<dbReference type="InterPro" id="IPR005181">
    <property type="entry name" value="SASA"/>
</dbReference>
<evidence type="ECO:0000259" key="2">
    <source>
        <dbReference type="Pfam" id="PF03629"/>
    </source>
</evidence>
<keyword evidence="4" id="KW-1185">Reference proteome</keyword>
<sequence>MSHRFELHVWVAFMQNGRFMDGLLVLSKSNLPMNLKCFAIVVSMAWMLQLSGAAQTRMPDFFSNGMVLQQQTAAPIWGTDKPNVKVTIKASWGKQATTTTDASGRWKLTLPTPAAGGPYNINISASNNIELNDVWIGEVWLCSGQSNMEMPVKGYTNQPVLGSNEAILQSTNPQIRFYHTARANSLQPQYNAVGSWKAASPEHTPNFSATAYFFAKKINAVLNVPVGIIQSAWGASTIESWMDSVTLTAFPQVTIPATLPAQNHNRTPMLLYLCRLLHLRGAVVSGRSQQRECT</sequence>
<protein>
    <recommendedName>
        <fullName evidence="2">Sialate O-acetylesterase domain-containing protein</fullName>
    </recommendedName>
</protein>
<dbReference type="GO" id="GO:0005975">
    <property type="term" value="P:carbohydrate metabolic process"/>
    <property type="evidence" value="ECO:0007669"/>
    <property type="project" value="TreeGrafter"/>
</dbReference>